<proteinExistence type="predicted"/>
<keyword evidence="2" id="KW-1185">Reference proteome</keyword>
<evidence type="ECO:0000313" key="1">
    <source>
        <dbReference type="EMBL" id="KAJ7525878.1"/>
    </source>
</evidence>
<gene>
    <name evidence="1" type="ORF">O6H91_17G071500</name>
</gene>
<reference evidence="2" key="1">
    <citation type="journal article" date="2024" name="Proc. Natl. Acad. Sci. U.S.A.">
        <title>Extraordinary preservation of gene collinearity over three hundred million years revealed in homosporous lycophytes.</title>
        <authorList>
            <person name="Li C."/>
            <person name="Wickell D."/>
            <person name="Kuo L.Y."/>
            <person name="Chen X."/>
            <person name="Nie B."/>
            <person name="Liao X."/>
            <person name="Peng D."/>
            <person name="Ji J."/>
            <person name="Jenkins J."/>
            <person name="Williams M."/>
            <person name="Shu S."/>
            <person name="Plott C."/>
            <person name="Barry K."/>
            <person name="Rajasekar S."/>
            <person name="Grimwood J."/>
            <person name="Han X."/>
            <person name="Sun S."/>
            <person name="Hou Z."/>
            <person name="He W."/>
            <person name="Dai G."/>
            <person name="Sun C."/>
            <person name="Schmutz J."/>
            <person name="Leebens-Mack J.H."/>
            <person name="Li F.W."/>
            <person name="Wang L."/>
        </authorList>
    </citation>
    <scope>NUCLEOTIDE SEQUENCE [LARGE SCALE GENOMIC DNA]</scope>
    <source>
        <strain evidence="2">cv. PW_Plant_1</strain>
    </source>
</reference>
<evidence type="ECO:0000313" key="2">
    <source>
        <dbReference type="Proteomes" id="UP001162992"/>
    </source>
</evidence>
<dbReference type="EMBL" id="CM055108">
    <property type="protein sequence ID" value="KAJ7525878.1"/>
    <property type="molecule type" value="Genomic_DNA"/>
</dbReference>
<dbReference type="Proteomes" id="UP001162992">
    <property type="component" value="Chromosome 17"/>
</dbReference>
<name>A0ACC2B807_DIPCM</name>
<organism evidence="1 2">
    <name type="scientific">Diphasiastrum complanatum</name>
    <name type="common">Issler's clubmoss</name>
    <name type="synonym">Lycopodium complanatum</name>
    <dbReference type="NCBI Taxonomy" id="34168"/>
    <lineage>
        <taxon>Eukaryota</taxon>
        <taxon>Viridiplantae</taxon>
        <taxon>Streptophyta</taxon>
        <taxon>Embryophyta</taxon>
        <taxon>Tracheophyta</taxon>
        <taxon>Lycopodiopsida</taxon>
        <taxon>Lycopodiales</taxon>
        <taxon>Lycopodiaceae</taxon>
        <taxon>Lycopodioideae</taxon>
        <taxon>Diphasiastrum</taxon>
    </lineage>
</organism>
<sequence length="75" mass="8550">MSWATRCKIALEAAEGLAYLHHDYNPPVLHCDVKSNNILLDLEYEAKAMMMEVPSQVCVNELRLKAFTVTKPWNS</sequence>
<protein>
    <submittedName>
        <fullName evidence="1">Uncharacterized protein</fullName>
    </submittedName>
</protein>
<accession>A0ACC2B807</accession>
<comment type="caution">
    <text evidence="1">The sequence shown here is derived from an EMBL/GenBank/DDBJ whole genome shotgun (WGS) entry which is preliminary data.</text>
</comment>